<organism evidence="1 2">
    <name type="scientific">Elysia crispata</name>
    <name type="common">lettuce slug</name>
    <dbReference type="NCBI Taxonomy" id="231223"/>
    <lineage>
        <taxon>Eukaryota</taxon>
        <taxon>Metazoa</taxon>
        <taxon>Spiralia</taxon>
        <taxon>Lophotrochozoa</taxon>
        <taxon>Mollusca</taxon>
        <taxon>Gastropoda</taxon>
        <taxon>Heterobranchia</taxon>
        <taxon>Euthyneura</taxon>
        <taxon>Panpulmonata</taxon>
        <taxon>Sacoglossa</taxon>
        <taxon>Placobranchoidea</taxon>
        <taxon>Plakobranchidae</taxon>
        <taxon>Elysia</taxon>
    </lineage>
</organism>
<sequence length="587" mass="65832">MESLQGLSCSAISLNPEITLSAGLNNLNQPCLEQVVKCLSIYDLLKYEQELKERGIDTETVIYDCQWKLLMPVLDSHMASTVCPHLLDLSPRNGFNWGLSCALARIMLRNLVEHLHEFTPFGQNVFDYSTQKSVVETYDCSVNDELEDFETFDKHSLKSETENHENCCQPNEDRLEDKGINSDEVTYLDTDVDANVKSYSKSEFDLMDDAVLFGTTSPPSNLDNNGGFTKVDLKITNLVEISFCAAVLNHHLTHWLALKELHLGVPDLQPFTVQGIVCLLKRAQFASFTLSSANVTRKDMEDIINAVASFRFSHPLQRLMFVSVATAITSSYTATELPDLFDDASCSKDALSNMFPKLTECGRFQGTELLEIYCCGFDLWTEQLFIQFLRQNAALKTLCLGNNLMLSLGKSALRTLTLSDPSQSLNCLILEDWPINSLNCSIVRDLLRKMSHSLTSLCLKGCLIDKSEHVFSEIVMGVSACTNLQTLDLSGNYIGNYGAYFSGIFMKLAQLKELSLKGNRLPVHIVMSIMTELSESCKLSGARMKVVDMRGNKFVEDGQESCFNTEKYIRTLQRSFVDKVILDKEES</sequence>
<evidence type="ECO:0000313" key="1">
    <source>
        <dbReference type="EMBL" id="KAK3791540.1"/>
    </source>
</evidence>
<accession>A0AAE1APC2</accession>
<protein>
    <submittedName>
        <fullName evidence="1">Uncharacterized protein</fullName>
    </submittedName>
</protein>
<proteinExistence type="predicted"/>
<evidence type="ECO:0000313" key="2">
    <source>
        <dbReference type="Proteomes" id="UP001283361"/>
    </source>
</evidence>
<dbReference type="Pfam" id="PF00560">
    <property type="entry name" value="LRR_1"/>
    <property type="match status" value="1"/>
</dbReference>
<comment type="caution">
    <text evidence="1">The sequence shown here is derived from an EMBL/GenBank/DDBJ whole genome shotgun (WGS) entry which is preliminary data.</text>
</comment>
<keyword evidence="2" id="KW-1185">Reference proteome</keyword>
<name>A0AAE1APC2_9GAST</name>
<dbReference type="Proteomes" id="UP001283361">
    <property type="component" value="Unassembled WGS sequence"/>
</dbReference>
<dbReference type="EMBL" id="JAWDGP010001468">
    <property type="protein sequence ID" value="KAK3791540.1"/>
    <property type="molecule type" value="Genomic_DNA"/>
</dbReference>
<reference evidence="1" key="1">
    <citation type="journal article" date="2023" name="G3 (Bethesda)">
        <title>A reference genome for the long-term kleptoplast-retaining sea slug Elysia crispata morphotype clarki.</title>
        <authorList>
            <person name="Eastman K.E."/>
            <person name="Pendleton A.L."/>
            <person name="Shaikh M.A."/>
            <person name="Suttiyut T."/>
            <person name="Ogas R."/>
            <person name="Tomko P."/>
            <person name="Gavelis G."/>
            <person name="Widhalm J.R."/>
            <person name="Wisecaver J.H."/>
        </authorList>
    </citation>
    <scope>NUCLEOTIDE SEQUENCE</scope>
    <source>
        <strain evidence="1">ECLA1</strain>
    </source>
</reference>
<dbReference type="SUPFAM" id="SSF52047">
    <property type="entry name" value="RNI-like"/>
    <property type="match status" value="1"/>
</dbReference>
<gene>
    <name evidence="1" type="ORF">RRG08_002899</name>
</gene>
<dbReference type="AlphaFoldDB" id="A0AAE1APC2"/>
<dbReference type="Gene3D" id="3.80.10.10">
    <property type="entry name" value="Ribonuclease Inhibitor"/>
    <property type="match status" value="1"/>
</dbReference>
<dbReference type="InterPro" id="IPR001611">
    <property type="entry name" value="Leu-rich_rpt"/>
</dbReference>
<dbReference type="InterPro" id="IPR032675">
    <property type="entry name" value="LRR_dom_sf"/>
</dbReference>